<proteinExistence type="predicted"/>
<evidence type="ECO:0000313" key="2">
    <source>
        <dbReference type="Proteomes" id="UP000503017"/>
    </source>
</evidence>
<sequence>MALVSNGNEAAIGLLRGNPFVPLGQPAIHKQAPKFLSQKVQKLSNGVLTVLVGGDYIRLTNEGGAPLATKKFASRSALNEIQESRVSDTRTAPEPKAKRATTLRMRCLFFEN</sequence>
<name>A0A6M7WIJ6_RHILI</name>
<dbReference type="EMBL" id="CP033367">
    <property type="protein sequence ID" value="QKD01765.1"/>
    <property type="molecule type" value="Genomic_DNA"/>
</dbReference>
<gene>
    <name evidence="1" type="ORF">EB235_09735</name>
</gene>
<dbReference type="Proteomes" id="UP000503017">
    <property type="component" value="Chromosome"/>
</dbReference>
<reference evidence="1 2" key="1">
    <citation type="submission" date="2018-10" db="EMBL/GenBank/DDBJ databases">
        <authorList>
            <person name="Perry B.J."/>
            <person name="Sullivan J.T."/>
            <person name="Murphy R.J.T."/>
            <person name="Ramsay J.P."/>
            <person name="Ronson C.W."/>
        </authorList>
    </citation>
    <scope>NUCLEOTIDE SEQUENCE [LARGE SCALE GENOMIC DNA]</scope>
    <source>
        <strain evidence="1 2">R88b</strain>
    </source>
</reference>
<accession>A0A6M7WIJ6</accession>
<dbReference type="AlphaFoldDB" id="A0A6M7WIJ6"/>
<organism evidence="1 2">
    <name type="scientific">Mesorhizobium loti R88b</name>
    <dbReference type="NCBI Taxonomy" id="935548"/>
    <lineage>
        <taxon>Bacteria</taxon>
        <taxon>Pseudomonadati</taxon>
        <taxon>Pseudomonadota</taxon>
        <taxon>Alphaproteobacteria</taxon>
        <taxon>Hyphomicrobiales</taxon>
        <taxon>Phyllobacteriaceae</taxon>
        <taxon>Mesorhizobium</taxon>
    </lineage>
</organism>
<evidence type="ECO:0000313" key="1">
    <source>
        <dbReference type="EMBL" id="QKD01765.1"/>
    </source>
</evidence>
<protein>
    <submittedName>
        <fullName evidence="1">Uncharacterized protein</fullName>
    </submittedName>
</protein>